<dbReference type="Gene3D" id="3.90.810.10">
    <property type="entry name" value="CRIB domain"/>
    <property type="match status" value="2"/>
</dbReference>
<dbReference type="AlphaFoldDB" id="A0A9P5YE62"/>
<feature type="domain" description="PH" evidence="8">
    <location>
        <begin position="207"/>
        <end position="293"/>
    </location>
</feature>
<evidence type="ECO:0000256" key="3">
    <source>
        <dbReference type="ARBA" id="ARBA00022679"/>
    </source>
</evidence>
<dbReference type="InterPro" id="IPR011993">
    <property type="entry name" value="PH-like_dom_sf"/>
</dbReference>
<feature type="region of interest" description="Disordered" evidence="7">
    <location>
        <begin position="164"/>
        <end position="205"/>
    </location>
</feature>
<evidence type="ECO:0000256" key="6">
    <source>
        <dbReference type="ARBA" id="ARBA00022840"/>
    </source>
</evidence>
<evidence type="ECO:0000259" key="8">
    <source>
        <dbReference type="PROSITE" id="PS50003"/>
    </source>
</evidence>
<protein>
    <recommendedName>
        <fullName evidence="1">non-specific serine/threonine protein kinase</fullName>
        <ecNumber evidence="1">2.7.11.1</ecNumber>
    </recommendedName>
</protein>
<dbReference type="InterPro" id="IPR033923">
    <property type="entry name" value="PAK_BD"/>
</dbReference>
<proteinExistence type="predicted"/>
<feature type="domain" description="CRIB" evidence="9">
    <location>
        <begin position="299"/>
        <end position="312"/>
    </location>
</feature>
<keyword evidence="2" id="KW-0723">Serine/threonine-protein kinase</keyword>
<evidence type="ECO:0000313" key="10">
    <source>
        <dbReference type="EMBL" id="KAF9467025.1"/>
    </source>
</evidence>
<keyword evidence="4" id="KW-0547">Nucleotide-binding</keyword>
<dbReference type="GO" id="GO:0005524">
    <property type="term" value="F:ATP binding"/>
    <property type="evidence" value="ECO:0007669"/>
    <property type="project" value="UniProtKB-KW"/>
</dbReference>
<dbReference type="OrthoDB" id="248923at2759"/>
<keyword evidence="5" id="KW-0418">Kinase</keyword>
<evidence type="ECO:0000256" key="2">
    <source>
        <dbReference type="ARBA" id="ARBA00022527"/>
    </source>
</evidence>
<keyword evidence="11" id="KW-1185">Reference proteome</keyword>
<evidence type="ECO:0000256" key="1">
    <source>
        <dbReference type="ARBA" id="ARBA00012513"/>
    </source>
</evidence>
<accession>A0A9P5YE62</accession>
<comment type="caution">
    <text evidence="10">The sequence shown here is derived from an EMBL/GenBank/DDBJ whole genome shotgun (WGS) entry which is preliminary data.</text>
</comment>
<dbReference type="Pfam" id="PF00169">
    <property type="entry name" value="PH"/>
    <property type="match status" value="1"/>
</dbReference>
<dbReference type="InterPro" id="IPR000095">
    <property type="entry name" value="CRIB_dom"/>
</dbReference>
<organism evidence="10 11">
    <name type="scientific">Collybia nuda</name>
    <dbReference type="NCBI Taxonomy" id="64659"/>
    <lineage>
        <taxon>Eukaryota</taxon>
        <taxon>Fungi</taxon>
        <taxon>Dikarya</taxon>
        <taxon>Basidiomycota</taxon>
        <taxon>Agaricomycotina</taxon>
        <taxon>Agaricomycetes</taxon>
        <taxon>Agaricomycetidae</taxon>
        <taxon>Agaricales</taxon>
        <taxon>Tricholomatineae</taxon>
        <taxon>Clitocybaceae</taxon>
        <taxon>Collybia</taxon>
    </lineage>
</organism>
<dbReference type="SUPFAM" id="SSF50729">
    <property type="entry name" value="PH domain-like"/>
    <property type="match status" value="2"/>
</dbReference>
<feature type="region of interest" description="Disordered" evidence="7">
    <location>
        <begin position="1"/>
        <end position="21"/>
    </location>
</feature>
<gene>
    <name evidence="10" type="ORF">BDZ94DRAFT_97502</name>
</gene>
<evidence type="ECO:0000256" key="4">
    <source>
        <dbReference type="ARBA" id="ARBA00022741"/>
    </source>
</evidence>
<evidence type="ECO:0000256" key="7">
    <source>
        <dbReference type="SAM" id="MobiDB-lite"/>
    </source>
</evidence>
<dbReference type="Gene3D" id="2.30.29.30">
    <property type="entry name" value="Pleckstrin-homology domain (PH domain)/Phosphotyrosine-binding domain (PTB)"/>
    <property type="match status" value="1"/>
</dbReference>
<evidence type="ECO:0000256" key="5">
    <source>
        <dbReference type="ARBA" id="ARBA00022777"/>
    </source>
</evidence>
<keyword evidence="6" id="KW-0067">ATP-binding</keyword>
<feature type="compositionally biased region" description="Polar residues" evidence="7">
    <location>
        <begin position="177"/>
        <end position="200"/>
    </location>
</feature>
<dbReference type="PROSITE" id="PS50108">
    <property type="entry name" value="CRIB"/>
    <property type="match status" value="1"/>
</dbReference>
<dbReference type="Proteomes" id="UP000807353">
    <property type="component" value="Unassembled WGS sequence"/>
</dbReference>
<dbReference type="EMBL" id="MU150239">
    <property type="protein sequence ID" value="KAF9467025.1"/>
    <property type="molecule type" value="Genomic_DNA"/>
</dbReference>
<keyword evidence="3" id="KW-0808">Transferase</keyword>
<dbReference type="GO" id="GO:0004674">
    <property type="term" value="F:protein serine/threonine kinase activity"/>
    <property type="evidence" value="ECO:0007669"/>
    <property type="project" value="UniProtKB-KW"/>
</dbReference>
<dbReference type="PROSITE" id="PS50003">
    <property type="entry name" value="PH_DOMAIN"/>
    <property type="match status" value="1"/>
</dbReference>
<dbReference type="EC" id="2.7.11.1" evidence="1"/>
<dbReference type="InterPro" id="IPR036936">
    <property type="entry name" value="CRIB_dom_sf"/>
</dbReference>
<evidence type="ECO:0000259" key="9">
    <source>
        <dbReference type="PROSITE" id="PS50108"/>
    </source>
</evidence>
<dbReference type="SMART" id="SM00233">
    <property type="entry name" value="PH"/>
    <property type="match status" value="2"/>
</dbReference>
<dbReference type="Pfam" id="PF00786">
    <property type="entry name" value="PBD"/>
    <property type="match status" value="2"/>
</dbReference>
<sequence length="343" mass="38267">MKNYGQRASSPEPGVLRTGRAHIKGSGPLSSWVWKARSLVLTDRALVTPGYTIPLQYISKVERVDLKPFCLLLEVKLATEKRQYYLSFKNDGELYDWHDDVYSRCPLVGGNNPSGFVHQVHVGFDPETGAFTGLPSQWSNTLGSTDNATIYNVDRKEDMKLDVSCKHRSQSQPPSPLQDTPTLRYTVATGDNGTRSSSPSVLDGHHSVKEDGLFTGWIWRDRWLVLGPHTLTIYKSKNSAVGTPINLTDIAKIESARTRCLRVETHIGKRYLLSLGSEEQARTWLKAIHTRSQHRGVDVSTPFDFVHNVHIGIDAVSGEFTGLPEHWKTLLQQTPAPQRAAVA</sequence>
<dbReference type="SMART" id="SM00285">
    <property type="entry name" value="PBD"/>
    <property type="match status" value="2"/>
</dbReference>
<evidence type="ECO:0000313" key="11">
    <source>
        <dbReference type="Proteomes" id="UP000807353"/>
    </source>
</evidence>
<dbReference type="InterPro" id="IPR001849">
    <property type="entry name" value="PH_domain"/>
</dbReference>
<reference evidence="10" key="1">
    <citation type="submission" date="2020-11" db="EMBL/GenBank/DDBJ databases">
        <authorList>
            <consortium name="DOE Joint Genome Institute"/>
            <person name="Ahrendt S."/>
            <person name="Riley R."/>
            <person name="Andreopoulos W."/>
            <person name="Labutti K."/>
            <person name="Pangilinan J."/>
            <person name="Ruiz-Duenas F.J."/>
            <person name="Barrasa J.M."/>
            <person name="Sanchez-Garcia M."/>
            <person name="Camarero S."/>
            <person name="Miyauchi S."/>
            <person name="Serrano A."/>
            <person name="Linde D."/>
            <person name="Babiker R."/>
            <person name="Drula E."/>
            <person name="Ayuso-Fernandez I."/>
            <person name="Pacheco R."/>
            <person name="Padilla G."/>
            <person name="Ferreira P."/>
            <person name="Barriuso J."/>
            <person name="Kellner H."/>
            <person name="Castanera R."/>
            <person name="Alfaro M."/>
            <person name="Ramirez L."/>
            <person name="Pisabarro A.G."/>
            <person name="Kuo A."/>
            <person name="Tritt A."/>
            <person name="Lipzen A."/>
            <person name="He G."/>
            <person name="Yan M."/>
            <person name="Ng V."/>
            <person name="Cullen D."/>
            <person name="Martin F."/>
            <person name="Rosso M.-N."/>
            <person name="Henrissat B."/>
            <person name="Hibbett D."/>
            <person name="Martinez A.T."/>
            <person name="Grigoriev I.V."/>
        </authorList>
    </citation>
    <scope>NUCLEOTIDE SEQUENCE</scope>
    <source>
        <strain evidence="10">CBS 247.69</strain>
    </source>
</reference>
<name>A0A9P5YE62_9AGAR</name>
<dbReference type="CDD" id="cd01093">
    <property type="entry name" value="CRIB_PAK_like"/>
    <property type="match status" value="1"/>
</dbReference>